<proteinExistence type="predicted"/>
<evidence type="ECO:0000313" key="2">
    <source>
        <dbReference type="Proteomes" id="UP000322165"/>
    </source>
</evidence>
<dbReference type="GO" id="GO:0005829">
    <property type="term" value="C:cytosol"/>
    <property type="evidence" value="ECO:0007669"/>
    <property type="project" value="TreeGrafter"/>
</dbReference>
<name>A0A5B2Z8V6_9GAMM</name>
<dbReference type="GO" id="GO:0042262">
    <property type="term" value="P:DNA protection"/>
    <property type="evidence" value="ECO:0007669"/>
    <property type="project" value="TreeGrafter"/>
</dbReference>
<dbReference type="GO" id="GO:0006253">
    <property type="term" value="P:dCTP catabolic process"/>
    <property type="evidence" value="ECO:0007669"/>
    <property type="project" value="TreeGrafter"/>
</dbReference>
<reference evidence="1 2" key="2">
    <citation type="submission" date="2019-09" db="EMBL/GenBank/DDBJ databases">
        <authorList>
            <person name="Mazur A."/>
        </authorList>
    </citation>
    <scope>NUCLEOTIDE SEQUENCE [LARGE SCALE GENOMIC DNA]</scope>
    <source>
        <strain evidence="1 2">3729k</strain>
    </source>
</reference>
<dbReference type="Pfam" id="PF12643">
    <property type="entry name" value="MazG-like"/>
    <property type="match status" value="1"/>
</dbReference>
<comment type="caution">
    <text evidence="1">The sequence shown here is derived from an EMBL/GenBank/DDBJ whole genome shotgun (WGS) entry which is preliminary data.</text>
</comment>
<keyword evidence="1" id="KW-0378">Hydrolase</keyword>
<dbReference type="CDD" id="cd11537">
    <property type="entry name" value="NTP-PPase_RS21-C6_like"/>
    <property type="match status" value="1"/>
</dbReference>
<gene>
    <name evidence="1" type="ORF">F0415_09660</name>
</gene>
<keyword evidence="2" id="KW-1185">Reference proteome</keyword>
<dbReference type="SUPFAM" id="SSF101386">
    <property type="entry name" value="all-alpha NTP pyrophosphatases"/>
    <property type="match status" value="1"/>
</dbReference>
<dbReference type="InterPro" id="IPR025984">
    <property type="entry name" value="DCTPP"/>
</dbReference>
<dbReference type="Proteomes" id="UP000322165">
    <property type="component" value="Unassembled WGS sequence"/>
</dbReference>
<organism evidence="1 2">
    <name type="scientific">Arenimonas fontis</name>
    <dbReference type="NCBI Taxonomy" id="2608255"/>
    <lineage>
        <taxon>Bacteria</taxon>
        <taxon>Pseudomonadati</taxon>
        <taxon>Pseudomonadota</taxon>
        <taxon>Gammaproteobacteria</taxon>
        <taxon>Lysobacterales</taxon>
        <taxon>Lysobacteraceae</taxon>
        <taxon>Arenimonas</taxon>
    </lineage>
</organism>
<dbReference type="PANTHER" id="PTHR46523:SF1">
    <property type="entry name" value="DCTP PYROPHOSPHATASE 1"/>
    <property type="match status" value="1"/>
</dbReference>
<evidence type="ECO:0000313" key="1">
    <source>
        <dbReference type="EMBL" id="KAA2284325.1"/>
    </source>
</evidence>
<dbReference type="EMBL" id="VUOD01000007">
    <property type="protein sequence ID" value="KAA2284325.1"/>
    <property type="molecule type" value="Genomic_DNA"/>
</dbReference>
<dbReference type="RefSeq" id="WP_149861016.1">
    <property type="nucleotide sequence ID" value="NZ_VUOD01000007.1"/>
</dbReference>
<reference evidence="1 2" key="1">
    <citation type="submission" date="2019-09" db="EMBL/GenBank/DDBJ databases">
        <title>Arenimonas chukotkensis sp. nov., a bacterium isolated from Chukotka hot spring, Arctic region, Russia.</title>
        <authorList>
            <person name="Zayulina K.S."/>
            <person name="Prokofeva M.I."/>
            <person name="Elcheninov A.G."/>
            <person name="Novikov A."/>
            <person name="Kochetkova T.V."/>
            <person name="Kublanov I.V."/>
        </authorList>
    </citation>
    <scope>NUCLEOTIDE SEQUENCE [LARGE SCALE GENOMIC DNA]</scope>
    <source>
        <strain evidence="1 2">3729k</strain>
    </source>
</reference>
<dbReference type="Gene3D" id="1.10.287.1080">
    <property type="entry name" value="MazG-like"/>
    <property type="match status" value="1"/>
</dbReference>
<dbReference type="InterPro" id="IPR052555">
    <property type="entry name" value="dCTP_Pyrophosphatase"/>
</dbReference>
<dbReference type="PANTHER" id="PTHR46523">
    <property type="entry name" value="DCTP PYROPHOSPHATASE 1"/>
    <property type="match status" value="1"/>
</dbReference>
<dbReference type="PIRSF" id="PIRSF029826">
    <property type="entry name" value="UCP029826_pph"/>
    <property type="match status" value="1"/>
</dbReference>
<dbReference type="AlphaFoldDB" id="A0A5B2Z8V6"/>
<dbReference type="GO" id="GO:0047840">
    <property type="term" value="F:dCTP diphosphatase activity"/>
    <property type="evidence" value="ECO:0007669"/>
    <property type="project" value="TreeGrafter"/>
</dbReference>
<sequence>MISKELLQKLLEFRRERDWEQFHNLRTLSTSIVLEAAELAEFSQWARDDELSGIVRERKQEIEQEIADIAILLSMLAHDLGVDIEQAVARKLEINRQRYPADKARGTAKKYDRLD</sequence>
<protein>
    <submittedName>
        <fullName evidence="1">Nucleotide pyrophosphohydrolase</fullName>
    </submittedName>
</protein>
<accession>A0A5B2Z8V6</accession>